<comment type="caution">
    <text evidence="5">The sequence shown here is derived from an EMBL/GenBank/DDBJ whole genome shotgun (WGS) entry which is preliminary data.</text>
</comment>
<sequence>MMKKQILFLCVLFLFGFELKAQCGPGQDTEAPVFDGAGNGTLANPFTTLLPEVVGSVPSGTYYFNFNGNTFQGVLDNDTDGGGWLMILNYVHQAGDNSALTVRNTDLPLLGSSTLGHNEAGSATWGHFGNQLAAAIDFAEMRFYGATTGHSRVIDFKTSFTNVLEYVKTGNGSFTGISINGNFTALAGHNANIPAVAFNTFTNQGDLALTEFPFWRGGRYHWGIRGLGNRWEVDDFSINAESTIHRVWVRGDLSPLGAVTPTVQLDANGIGTISPSDFGITASDNCGNVTLSLSQTSFDCTNLGENTVQLIATDDAGNSREVSVRVIVEDQMVPVAQCVAPFTVTLDAEGKASITVDDIDNGSTDNCDFNASINRTQFDCNDLGDNIVTLTVADMAGNVSTCSTTVTVNFNCPSDIVIDNDPGQCGAVVNYIGCSTLIEGLPSGSLFPIGTTNNVFEITDSGGNTVRCSFSVTVNDTEAPSFSTRDLNLTLDASGTASITTQDLLGPNPLASDYELDTSGTFNRVDISANGTVVPLEDDEVSAALPIGFDFAFYGNRYTEFYISSNGFITFSDEGEDGCCSGDELPDTNEPNNMIAFDWTDINPEDGGTIRYTTIGTAPNRILIVDFDEVAYYDTSPDPTNTQVKLFEGSNRIEIHSTTLDSGNDKTQGIENIDGTAAVFVPGRNAAVWTTTNDYVAFAPKNGISENCAIDTIEADITTFDCSNLGDNIVTLTVTDVNGNSSAMTAVVTVDPDPSQPLVAIAQDITVQLDADGQITIDPAAIDNGTNSGCNAFTLSLDRTNFNCNDIGDVTVTLTATEGNVTATDTAVITIEDTTAPTVITRDITVELDANGNASITPQDVDNGTNDACSGTLSLSLDQTSFSCPELGEVTVTLTATDSSGNSSTGTAIVTFSAPDRDRDNIADTCDDEVNPSVTPNKGFSPNDDGNNDSWTIENITDFPQSIVQVFDRNGREVFKARNYQNDWRGNEGGRGSRLPVGAYYYSINVFGDGSIVLNGWIYINY</sequence>
<dbReference type="NCBIfam" id="TIGR04131">
    <property type="entry name" value="Bac_Flav_CTERM"/>
    <property type="match status" value="1"/>
</dbReference>
<feature type="compositionally biased region" description="Polar residues" evidence="2">
    <location>
        <begin position="932"/>
        <end position="950"/>
    </location>
</feature>
<proteinExistence type="predicted"/>
<dbReference type="PANTHER" id="PTHR24273:SF32">
    <property type="entry name" value="HYALIN"/>
    <property type="match status" value="1"/>
</dbReference>
<dbReference type="InterPro" id="IPR026341">
    <property type="entry name" value="T9SS_type_B"/>
</dbReference>
<feature type="region of interest" description="Disordered" evidence="2">
    <location>
        <begin position="930"/>
        <end position="950"/>
    </location>
</feature>
<dbReference type="InterPro" id="IPR013783">
    <property type="entry name" value="Ig-like_fold"/>
</dbReference>
<name>A0A6P0UGD1_9FLAO</name>
<dbReference type="Gene3D" id="2.60.40.10">
    <property type="entry name" value="Immunoglobulins"/>
    <property type="match status" value="2"/>
</dbReference>
<evidence type="ECO:0000313" key="5">
    <source>
        <dbReference type="EMBL" id="NER12077.1"/>
    </source>
</evidence>
<dbReference type="PROSITE" id="PS50825">
    <property type="entry name" value="HYR"/>
    <property type="match status" value="1"/>
</dbReference>
<dbReference type="Proteomes" id="UP000468581">
    <property type="component" value="Unassembled WGS sequence"/>
</dbReference>
<evidence type="ECO:0000256" key="3">
    <source>
        <dbReference type="SAM" id="SignalP"/>
    </source>
</evidence>
<keyword evidence="6" id="KW-1185">Reference proteome</keyword>
<feature type="chain" id="PRO_5026743127" evidence="3">
    <location>
        <begin position="22"/>
        <end position="1022"/>
    </location>
</feature>
<reference evidence="5 6" key="1">
    <citation type="submission" date="2020-01" db="EMBL/GenBank/DDBJ databases">
        <title>Leptobacterium flavescens.</title>
        <authorList>
            <person name="Wang G."/>
        </authorList>
    </citation>
    <scope>NUCLEOTIDE SEQUENCE [LARGE SCALE GENOMIC DNA]</scope>
    <source>
        <strain evidence="5 6">KCTC 22160</strain>
    </source>
</reference>
<gene>
    <name evidence="5" type="ORF">GWK08_01365</name>
</gene>
<protein>
    <submittedName>
        <fullName evidence="5">T9SS type B sorting domain-containing protein</fullName>
    </submittedName>
</protein>
<dbReference type="AlphaFoldDB" id="A0A6P0UGD1"/>
<keyword evidence="3" id="KW-0732">Signal</keyword>
<feature type="signal peptide" evidence="3">
    <location>
        <begin position="1"/>
        <end position="21"/>
    </location>
</feature>
<organism evidence="5 6">
    <name type="scientific">Leptobacterium flavescens</name>
    <dbReference type="NCBI Taxonomy" id="472055"/>
    <lineage>
        <taxon>Bacteria</taxon>
        <taxon>Pseudomonadati</taxon>
        <taxon>Bacteroidota</taxon>
        <taxon>Flavobacteriia</taxon>
        <taxon>Flavobacteriales</taxon>
        <taxon>Flavobacteriaceae</taxon>
        <taxon>Leptobacterium</taxon>
    </lineage>
</organism>
<dbReference type="RefSeq" id="WP_163605115.1">
    <property type="nucleotide sequence ID" value="NZ_JAABOO010000001.1"/>
</dbReference>
<evidence type="ECO:0000259" key="4">
    <source>
        <dbReference type="PROSITE" id="PS50825"/>
    </source>
</evidence>
<accession>A0A6P0UGD1</accession>
<feature type="domain" description="HYR" evidence="4">
    <location>
        <begin position="392"/>
        <end position="476"/>
    </location>
</feature>
<evidence type="ECO:0000256" key="1">
    <source>
        <dbReference type="ARBA" id="ARBA00022737"/>
    </source>
</evidence>
<evidence type="ECO:0000256" key="2">
    <source>
        <dbReference type="SAM" id="MobiDB-lite"/>
    </source>
</evidence>
<dbReference type="PANTHER" id="PTHR24273">
    <property type="entry name" value="FI04643P-RELATED"/>
    <property type="match status" value="1"/>
</dbReference>
<evidence type="ECO:0000313" key="6">
    <source>
        <dbReference type="Proteomes" id="UP000468581"/>
    </source>
</evidence>
<keyword evidence="1" id="KW-0677">Repeat</keyword>
<dbReference type="InterPro" id="IPR003410">
    <property type="entry name" value="HYR_dom"/>
</dbReference>
<dbReference type="Pfam" id="PF13585">
    <property type="entry name" value="CHU_C"/>
    <property type="match status" value="1"/>
</dbReference>
<dbReference type="EMBL" id="JAABOO010000001">
    <property type="protein sequence ID" value="NER12077.1"/>
    <property type="molecule type" value="Genomic_DNA"/>
</dbReference>